<feature type="compositionally biased region" description="Acidic residues" evidence="2">
    <location>
        <begin position="251"/>
        <end position="266"/>
    </location>
</feature>
<dbReference type="InterPro" id="IPR021410">
    <property type="entry name" value="FAF"/>
</dbReference>
<comment type="caution">
    <text evidence="4">The sequence shown here is derived from an EMBL/GenBank/DDBJ whole genome shotgun (WGS) entry which is preliminary data.</text>
</comment>
<feature type="domain" description="FAF" evidence="3">
    <location>
        <begin position="177"/>
        <end position="232"/>
    </location>
</feature>
<dbReference type="Proteomes" id="UP000631114">
    <property type="component" value="Unassembled WGS sequence"/>
</dbReference>
<reference evidence="4 5" key="1">
    <citation type="submission" date="2020-10" db="EMBL/GenBank/DDBJ databases">
        <title>The Coptis chinensis genome and diversification of protoberbering-type alkaloids.</title>
        <authorList>
            <person name="Wang B."/>
            <person name="Shu S."/>
            <person name="Song C."/>
            <person name="Liu Y."/>
        </authorList>
    </citation>
    <scope>NUCLEOTIDE SEQUENCE [LARGE SCALE GENOMIC DNA]</scope>
    <source>
        <strain evidence="4">HL-2020</strain>
        <tissue evidence="4">Leaf</tissue>
    </source>
</reference>
<evidence type="ECO:0000256" key="2">
    <source>
        <dbReference type="SAM" id="MobiDB-lite"/>
    </source>
</evidence>
<evidence type="ECO:0000259" key="3">
    <source>
        <dbReference type="Pfam" id="PF11250"/>
    </source>
</evidence>
<dbReference type="EMBL" id="JADFTS010000008">
    <property type="protein sequence ID" value="KAF9594418.1"/>
    <property type="molecule type" value="Genomic_DNA"/>
</dbReference>
<organism evidence="4 5">
    <name type="scientific">Coptis chinensis</name>
    <dbReference type="NCBI Taxonomy" id="261450"/>
    <lineage>
        <taxon>Eukaryota</taxon>
        <taxon>Viridiplantae</taxon>
        <taxon>Streptophyta</taxon>
        <taxon>Embryophyta</taxon>
        <taxon>Tracheophyta</taxon>
        <taxon>Spermatophyta</taxon>
        <taxon>Magnoliopsida</taxon>
        <taxon>Ranunculales</taxon>
        <taxon>Ranunculaceae</taxon>
        <taxon>Coptidoideae</taxon>
        <taxon>Coptis</taxon>
    </lineage>
</organism>
<feature type="compositionally biased region" description="Basic and acidic residues" evidence="2">
    <location>
        <begin position="150"/>
        <end position="159"/>
    </location>
</feature>
<accession>A0A835HCM1</accession>
<protein>
    <recommendedName>
        <fullName evidence="3">FAF domain-containing protein</fullName>
    </recommendedName>
</protein>
<keyword evidence="5" id="KW-1185">Reference proteome</keyword>
<gene>
    <name evidence="4" type="ORF">IFM89_031020</name>
</gene>
<dbReference type="AlphaFoldDB" id="A0A835HCM1"/>
<evidence type="ECO:0000313" key="5">
    <source>
        <dbReference type="Proteomes" id="UP000631114"/>
    </source>
</evidence>
<evidence type="ECO:0000256" key="1">
    <source>
        <dbReference type="ARBA" id="ARBA00008690"/>
    </source>
</evidence>
<feature type="compositionally biased region" description="Acidic residues" evidence="2">
    <location>
        <begin position="136"/>
        <end position="149"/>
    </location>
</feature>
<feature type="compositionally biased region" description="Low complexity" evidence="2">
    <location>
        <begin position="161"/>
        <end position="170"/>
    </location>
</feature>
<proteinExistence type="inferred from homology"/>
<evidence type="ECO:0000313" key="4">
    <source>
        <dbReference type="EMBL" id="KAF9594418.1"/>
    </source>
</evidence>
<dbReference type="InterPro" id="IPR046431">
    <property type="entry name" value="FAF_dom"/>
</dbReference>
<feature type="compositionally biased region" description="Basic and acidic residues" evidence="2">
    <location>
        <begin position="106"/>
        <end position="118"/>
    </location>
</feature>
<feature type="region of interest" description="Disordered" evidence="2">
    <location>
        <begin position="72"/>
        <end position="184"/>
    </location>
</feature>
<dbReference type="PANTHER" id="PTHR33155">
    <property type="entry name" value="FANTASTIC FOUR-LIKE PROTEIN (DUF3049)"/>
    <property type="match status" value="1"/>
</dbReference>
<feature type="region of interest" description="Disordered" evidence="2">
    <location>
        <begin position="239"/>
        <end position="266"/>
    </location>
</feature>
<dbReference type="PANTHER" id="PTHR33155:SF9">
    <property type="entry name" value="FANTASTIC FOUR-LIKE PROTEIN (DUF3049)"/>
    <property type="match status" value="1"/>
</dbReference>
<dbReference type="Pfam" id="PF11250">
    <property type="entry name" value="FAF"/>
    <property type="match status" value="1"/>
</dbReference>
<comment type="similarity">
    <text evidence="1">Belongs to the fantastic four family.</text>
</comment>
<name>A0A835HCM1_9MAGN</name>
<feature type="compositionally biased region" description="Basic and acidic residues" evidence="2">
    <location>
        <begin position="81"/>
        <end position="90"/>
    </location>
</feature>
<dbReference type="OrthoDB" id="676808at2759"/>
<sequence>MASCDHSLQQLFENPMPENATFIESLTTWNHIKSRQAMEISSFSEIFGELHFKESLESSSLPFLPPFPLSSPLSDLNPQPEIDKSTDQEYNKSPSSHPLFSAQKNKKMDCSKKRDDFSPRNSGSLQMCTEGLGFESFEDVDESDKEEGDDVKKPKEKVSIMRRSSSQSSHSEYRKRNFPPPIPSIGRNGKPWVCYKSFRQDGRLVLKEMMIPTQGQEFMHACREHGRLTLHLVHADEEISADAAEVKDNEGEAEEDGDDAEEQVVK</sequence>